<reference evidence="2 3" key="1">
    <citation type="submission" date="2016-10" db="EMBL/GenBank/DDBJ databases">
        <title>Genome sequence of Lactobacillus reuteri 121, a source of glucan and fructan exopolysaccharides.</title>
        <authorList>
            <person name="Gangoiti J."/>
            <person name="Lammerts Van Bueren A."/>
            <person name="Dijkhuizen L."/>
        </authorList>
    </citation>
    <scope>NUCLEOTIDE SEQUENCE [LARGE SCALE GENOMIC DNA]</scope>
    <source>
        <strain evidence="2 3">121</strain>
    </source>
</reference>
<sequence>MIKKDYNLGLDIGATSVGFAGIDEQYDPIKLKGKTVVGVNLFEEGKTAADRRGFRTTRRRLSRRKWRLSLLEEFFDPYITPVDPTFFARLKESNLSPKDNNKNFSGSLLFSDITDQKFYEECPTIYHLWYALMTENKKFDLRAIFLAIHHMIKYRGNFLNSTPVAHFDTSKINFASDLNELNSLYLNEDPNNIWWIIE</sequence>
<dbReference type="EMBL" id="MKQH01000012">
    <property type="protein sequence ID" value="OJI11467.1"/>
    <property type="molecule type" value="Genomic_DNA"/>
</dbReference>
<evidence type="ECO:0000313" key="3">
    <source>
        <dbReference type="Proteomes" id="UP000184174"/>
    </source>
</evidence>
<dbReference type="GO" id="GO:0003676">
    <property type="term" value="F:nucleic acid binding"/>
    <property type="evidence" value="ECO:0007669"/>
    <property type="project" value="InterPro"/>
</dbReference>
<dbReference type="InterPro" id="IPR036397">
    <property type="entry name" value="RNaseH_sf"/>
</dbReference>
<gene>
    <name evidence="2" type="ORF">BJI45_01925</name>
</gene>
<evidence type="ECO:0000313" key="2">
    <source>
        <dbReference type="EMBL" id="OJI11467.1"/>
    </source>
</evidence>
<name>A0AB36I3K5_LIMRT</name>
<protein>
    <recommendedName>
        <fullName evidence="1">CRISPR-associated endonuclease Cas9 bridge helix domain-containing protein</fullName>
    </recommendedName>
</protein>
<dbReference type="Gene3D" id="3.30.420.10">
    <property type="entry name" value="Ribonuclease H-like superfamily/Ribonuclease H"/>
    <property type="match status" value="1"/>
</dbReference>
<dbReference type="Proteomes" id="UP000184174">
    <property type="component" value="Unassembled WGS sequence"/>
</dbReference>
<evidence type="ECO:0000259" key="1">
    <source>
        <dbReference type="Pfam" id="PF16593"/>
    </source>
</evidence>
<comment type="caution">
    <text evidence="2">The sequence shown here is derived from an EMBL/GenBank/DDBJ whole genome shotgun (WGS) entry which is preliminary data.</text>
</comment>
<dbReference type="Pfam" id="PF16593">
    <property type="entry name" value="Cas9-BH"/>
    <property type="match status" value="1"/>
</dbReference>
<dbReference type="InterPro" id="IPR028629">
    <property type="entry name" value="Cas9"/>
</dbReference>
<feature type="domain" description="CRISPR-associated endonuclease Cas9 bridge helix" evidence="1">
    <location>
        <begin position="51"/>
        <end position="83"/>
    </location>
</feature>
<proteinExistence type="predicted"/>
<organism evidence="2 3">
    <name type="scientific">Limosilactobacillus reuteri</name>
    <name type="common">Lactobacillus reuteri</name>
    <dbReference type="NCBI Taxonomy" id="1598"/>
    <lineage>
        <taxon>Bacteria</taxon>
        <taxon>Bacillati</taxon>
        <taxon>Bacillota</taxon>
        <taxon>Bacilli</taxon>
        <taxon>Lactobacillales</taxon>
        <taxon>Lactobacillaceae</taxon>
        <taxon>Limosilactobacillus</taxon>
    </lineage>
</organism>
<dbReference type="InterPro" id="IPR032239">
    <property type="entry name" value="Cas9-BH"/>
</dbReference>
<accession>A0AB36I3K5</accession>
<dbReference type="RefSeq" id="WP_072574902.1">
    <property type="nucleotide sequence ID" value="NZ_MKQH01000012.1"/>
</dbReference>
<dbReference type="NCBIfam" id="TIGR01865">
    <property type="entry name" value="cas_Csn1"/>
    <property type="match status" value="1"/>
</dbReference>
<dbReference type="AlphaFoldDB" id="A0AB36I3K5"/>
<dbReference type="GO" id="GO:0004519">
    <property type="term" value="F:endonuclease activity"/>
    <property type="evidence" value="ECO:0007669"/>
    <property type="project" value="InterPro"/>
</dbReference>